<dbReference type="InterPro" id="IPR019775">
    <property type="entry name" value="WD40_repeat_CS"/>
</dbReference>
<dbReference type="PANTHER" id="PTHR19879:SF9">
    <property type="entry name" value="TRANSCRIPTION INITIATION FACTOR TFIID SUBUNIT 5"/>
    <property type="match status" value="1"/>
</dbReference>
<reference evidence="4 5" key="1">
    <citation type="submission" date="2021-08" db="EMBL/GenBank/DDBJ databases">
        <title>Draft genome sequence of Spirulina subsalsa with high tolerance to salinity and hype-accumulation of phycocyanin.</title>
        <authorList>
            <person name="Pei H."/>
            <person name="Jiang L."/>
        </authorList>
    </citation>
    <scope>NUCLEOTIDE SEQUENCE [LARGE SCALE GENOMIC DNA]</scope>
    <source>
        <strain evidence="4 5">FACHB-351</strain>
    </source>
</reference>
<keyword evidence="2" id="KW-0677">Repeat</keyword>
<dbReference type="PROSITE" id="PS00678">
    <property type="entry name" value="WD_REPEATS_1"/>
    <property type="match status" value="1"/>
</dbReference>
<dbReference type="Gene3D" id="2.130.10.10">
    <property type="entry name" value="YVTN repeat-like/Quinoprotein amine dehydrogenase"/>
    <property type="match status" value="2"/>
</dbReference>
<name>A0ABT3L2S6_9CYAN</name>
<proteinExistence type="predicted"/>
<protein>
    <submittedName>
        <fullName evidence="4">WD40 repeat domain-containing protein</fullName>
    </submittedName>
</protein>
<sequence>MVTFAPMVHGQPQQPRDFDVVMGFHQSVTPETALVLGGLEGVRKRASSPVVESRKMALQEALKYEKGGLELIITALYDESEQVQRVAYQLLRHRGEEDVRRALRAYLPYHLFEEQGGMRVGRGATVDGLGRAIAHRKGKTLEVLDIATGEVLSSLPRQRNETLFLCSPDCLIRVIQQKNARIEVWEEGELKWEFSGHQGRIEAIAFSPEQQVLATGGSDAVLRLWSLKTGKLVGTLGKHLVLGAHSDRILALQFSATGNTLVSSSQDGTLKLWDLRTRDRPRTLHTYTLHFALSPDELTLVTTDWAGHLSLWDLSLQKVRRVIMVPQTHCLRFTPYGRILITAGGDRMIYFWNPYTTELIHSLSGHHQEITALALTENGQNLISLGRDNELKIWGVP</sequence>
<feature type="repeat" description="WD" evidence="3">
    <location>
        <begin position="363"/>
        <end position="397"/>
    </location>
</feature>
<feature type="repeat" description="WD" evidence="3">
    <location>
        <begin position="242"/>
        <end position="283"/>
    </location>
</feature>
<dbReference type="Pfam" id="PF00400">
    <property type="entry name" value="WD40"/>
    <property type="match status" value="4"/>
</dbReference>
<gene>
    <name evidence="4" type="ORF">K4A83_04245</name>
</gene>
<dbReference type="InterPro" id="IPR011047">
    <property type="entry name" value="Quinoprotein_ADH-like_sf"/>
</dbReference>
<dbReference type="PROSITE" id="PS50294">
    <property type="entry name" value="WD_REPEATS_REGION"/>
    <property type="match status" value="3"/>
</dbReference>
<dbReference type="Proteomes" id="UP001526426">
    <property type="component" value="Unassembled WGS sequence"/>
</dbReference>
<accession>A0ABT3L2S6</accession>
<feature type="repeat" description="WD" evidence="3">
    <location>
        <begin position="194"/>
        <end position="235"/>
    </location>
</feature>
<dbReference type="PANTHER" id="PTHR19879">
    <property type="entry name" value="TRANSCRIPTION INITIATION FACTOR TFIID"/>
    <property type="match status" value="1"/>
</dbReference>
<dbReference type="SUPFAM" id="SSF50998">
    <property type="entry name" value="Quinoprotein alcohol dehydrogenase-like"/>
    <property type="match status" value="1"/>
</dbReference>
<evidence type="ECO:0000313" key="4">
    <source>
        <dbReference type="EMBL" id="MCW6035487.1"/>
    </source>
</evidence>
<comment type="caution">
    <text evidence="4">The sequence shown here is derived from an EMBL/GenBank/DDBJ whole genome shotgun (WGS) entry which is preliminary data.</text>
</comment>
<dbReference type="EMBL" id="JAIHOM010000014">
    <property type="protein sequence ID" value="MCW6035487.1"/>
    <property type="molecule type" value="Genomic_DNA"/>
</dbReference>
<dbReference type="SMART" id="SM00320">
    <property type="entry name" value="WD40"/>
    <property type="match status" value="6"/>
</dbReference>
<evidence type="ECO:0000256" key="2">
    <source>
        <dbReference type="ARBA" id="ARBA00022737"/>
    </source>
</evidence>
<keyword evidence="1 3" id="KW-0853">WD repeat</keyword>
<dbReference type="InterPro" id="IPR001680">
    <property type="entry name" value="WD40_rpt"/>
</dbReference>
<dbReference type="InterPro" id="IPR015943">
    <property type="entry name" value="WD40/YVTN_repeat-like_dom_sf"/>
</dbReference>
<organism evidence="4 5">
    <name type="scientific">Spirulina subsalsa FACHB-351</name>
    <dbReference type="NCBI Taxonomy" id="234711"/>
    <lineage>
        <taxon>Bacteria</taxon>
        <taxon>Bacillati</taxon>
        <taxon>Cyanobacteriota</taxon>
        <taxon>Cyanophyceae</taxon>
        <taxon>Spirulinales</taxon>
        <taxon>Spirulinaceae</taxon>
        <taxon>Spirulina</taxon>
    </lineage>
</organism>
<dbReference type="PROSITE" id="PS50082">
    <property type="entry name" value="WD_REPEATS_2"/>
    <property type="match status" value="4"/>
</dbReference>
<dbReference type="PRINTS" id="PR00320">
    <property type="entry name" value="GPROTEINBRPT"/>
</dbReference>
<evidence type="ECO:0000256" key="3">
    <source>
        <dbReference type="PROSITE-ProRule" id="PRU00221"/>
    </source>
</evidence>
<feature type="repeat" description="WD" evidence="3">
    <location>
        <begin position="331"/>
        <end position="362"/>
    </location>
</feature>
<evidence type="ECO:0000256" key="1">
    <source>
        <dbReference type="ARBA" id="ARBA00022574"/>
    </source>
</evidence>
<dbReference type="InterPro" id="IPR020472">
    <property type="entry name" value="WD40_PAC1"/>
</dbReference>
<evidence type="ECO:0000313" key="5">
    <source>
        <dbReference type="Proteomes" id="UP001526426"/>
    </source>
</evidence>
<keyword evidence="5" id="KW-1185">Reference proteome</keyword>
<dbReference type="CDD" id="cd00200">
    <property type="entry name" value="WD40"/>
    <property type="match status" value="1"/>
</dbReference>